<dbReference type="OrthoDB" id="9811073at2"/>
<dbReference type="GO" id="GO:0006261">
    <property type="term" value="P:DNA-templated DNA replication"/>
    <property type="evidence" value="ECO:0007669"/>
    <property type="project" value="TreeGrafter"/>
</dbReference>
<evidence type="ECO:0000313" key="2">
    <source>
        <dbReference type="Proteomes" id="UP000297225"/>
    </source>
</evidence>
<dbReference type="RefSeq" id="WP_134849375.1">
    <property type="nucleotide sequence ID" value="NZ_CP197400.1"/>
</dbReference>
<evidence type="ECO:0000313" key="1">
    <source>
        <dbReference type="EMBL" id="TFH95583.1"/>
    </source>
</evidence>
<dbReference type="SUPFAM" id="SSF52540">
    <property type="entry name" value="P-loop containing nucleoside triphosphate hydrolases"/>
    <property type="match status" value="1"/>
</dbReference>
<dbReference type="PANTHER" id="PTHR11669:SF8">
    <property type="entry name" value="DNA POLYMERASE III SUBUNIT DELTA"/>
    <property type="match status" value="1"/>
</dbReference>
<accession>A0A4Y8WQG0</accession>
<dbReference type="Pfam" id="PF13177">
    <property type="entry name" value="DNA_pol3_delta2"/>
    <property type="match status" value="1"/>
</dbReference>
<name>A0A4Y8WQG0_9PORP</name>
<proteinExistence type="predicted"/>
<dbReference type="PANTHER" id="PTHR11669">
    <property type="entry name" value="REPLICATION FACTOR C / DNA POLYMERASE III GAMMA-TAU SUBUNIT"/>
    <property type="match status" value="1"/>
</dbReference>
<dbReference type="InterPro" id="IPR050238">
    <property type="entry name" value="DNA_Rep/Repair_Clamp_Loader"/>
</dbReference>
<comment type="caution">
    <text evidence="1">The sequence shown here is derived from an EMBL/GenBank/DDBJ whole genome shotgun (WGS) entry which is preliminary data.</text>
</comment>
<reference evidence="1 2" key="1">
    <citation type="submission" date="2019-03" db="EMBL/GenBank/DDBJ databases">
        <title>Porphyromonas levii Isolated from the Uterus of Dairy Cows.</title>
        <authorList>
            <person name="Francis A.M."/>
        </authorList>
    </citation>
    <scope>NUCLEOTIDE SEQUENCE [LARGE SCALE GENOMIC DNA]</scope>
    <source>
        <strain evidence="1 2">AF5678</strain>
    </source>
</reference>
<dbReference type="AlphaFoldDB" id="A0A4Y8WQG0"/>
<dbReference type="Proteomes" id="UP000297225">
    <property type="component" value="Unassembled WGS sequence"/>
</dbReference>
<dbReference type="EMBL" id="SPNC01000045">
    <property type="protein sequence ID" value="TFH95583.1"/>
    <property type="molecule type" value="Genomic_DNA"/>
</dbReference>
<gene>
    <name evidence="1" type="ORF">E4P47_04205</name>
</gene>
<organism evidence="1 2">
    <name type="scientific">Porphyromonas levii</name>
    <dbReference type="NCBI Taxonomy" id="28114"/>
    <lineage>
        <taxon>Bacteria</taxon>
        <taxon>Pseudomonadati</taxon>
        <taxon>Bacteroidota</taxon>
        <taxon>Bacteroidia</taxon>
        <taxon>Bacteroidales</taxon>
        <taxon>Porphyromonadaceae</taxon>
        <taxon>Porphyromonas</taxon>
    </lineage>
</organism>
<keyword evidence="2" id="KW-1185">Reference proteome</keyword>
<dbReference type="Gene3D" id="3.40.50.300">
    <property type="entry name" value="P-loop containing nucleotide triphosphate hydrolases"/>
    <property type="match status" value="1"/>
</dbReference>
<dbReference type="STRING" id="1122973.GCA_000379925_02085"/>
<sequence length="378" mass="42441">MVIVPKPEELLGQERLVAHFGALLQAKQLPHALLLTGEEGSEALPLAFVLSRQILCENRTEEGLPCGVCQSCRQMDGLQHPDLTMVFPVIKSGDTKETTSDLYLDQFTQLMSKAKRFSELEWRDLQSAGNKQLQILVAEAERLIHFTSLRSFKSQYQVIIIWKPELMRSETANKLLKLLEEPPAGVVFVMVSHEPQKLLPTIASRLQRVMVPGIPEEVLVDYLIAKEGIETERAMKIGHLAQSNLYRALQLEQNGGEVHSQNDALQLLSLPLCRDPKVFLEYAQEVAKLDRPEVVALLDALPPALREVLALQYGDHDVQFLSSALGREAQAIAAALPLDNYSKVMEEIQSARMEVVQNGNVQMVVFDFLLTLITLYRR</sequence>
<protein>
    <submittedName>
        <fullName evidence="1">DNA polymerase III subunit delta</fullName>
    </submittedName>
</protein>
<dbReference type="InterPro" id="IPR027417">
    <property type="entry name" value="P-loop_NTPase"/>
</dbReference>